<sequence length="56" mass="6385">MRSLKILPKTRFNKYNQKDVPEIKLCGGWLQSLGFELGSRVTVISLPNLLIIQPTE</sequence>
<evidence type="ECO:0000313" key="2">
    <source>
        <dbReference type="EMBL" id="GAL86348.1"/>
    </source>
</evidence>
<comment type="caution">
    <text evidence="2">The sequence shown here is derived from an EMBL/GenBank/DDBJ whole genome shotgun (WGS) entry which is preliminary data.</text>
</comment>
<dbReference type="Proteomes" id="UP000030185">
    <property type="component" value="Unassembled WGS sequence"/>
</dbReference>
<protein>
    <recommendedName>
        <fullName evidence="1">Toxin SymE-like domain-containing protein</fullName>
    </recommendedName>
</protein>
<dbReference type="GO" id="GO:0016070">
    <property type="term" value="P:RNA metabolic process"/>
    <property type="evidence" value="ECO:0007669"/>
    <property type="project" value="InterPro"/>
</dbReference>
<evidence type="ECO:0000313" key="3">
    <source>
        <dbReference type="Proteomes" id="UP000030185"/>
    </source>
</evidence>
<dbReference type="InterPro" id="IPR014944">
    <property type="entry name" value="Toxin_SymE-like"/>
</dbReference>
<dbReference type="AlphaFoldDB" id="A0A098LJS8"/>
<dbReference type="GO" id="GO:0005737">
    <property type="term" value="C:cytoplasm"/>
    <property type="evidence" value="ECO:0007669"/>
    <property type="project" value="InterPro"/>
</dbReference>
<dbReference type="GO" id="GO:0003723">
    <property type="term" value="F:RNA binding"/>
    <property type="evidence" value="ECO:0007669"/>
    <property type="project" value="InterPro"/>
</dbReference>
<organism evidence="2 3">
    <name type="scientific">Sporocytophaga myxococcoides</name>
    <dbReference type="NCBI Taxonomy" id="153721"/>
    <lineage>
        <taxon>Bacteria</taxon>
        <taxon>Pseudomonadati</taxon>
        <taxon>Bacteroidota</taxon>
        <taxon>Cytophagia</taxon>
        <taxon>Cytophagales</taxon>
        <taxon>Cytophagaceae</taxon>
        <taxon>Sporocytophaga</taxon>
    </lineage>
</organism>
<dbReference type="EMBL" id="BBLT01000007">
    <property type="protein sequence ID" value="GAL86348.1"/>
    <property type="molecule type" value="Genomic_DNA"/>
</dbReference>
<feature type="domain" description="Toxin SymE-like" evidence="1">
    <location>
        <begin position="13"/>
        <end position="54"/>
    </location>
</feature>
<dbReference type="GO" id="GO:0016788">
    <property type="term" value="F:hydrolase activity, acting on ester bonds"/>
    <property type="evidence" value="ECO:0007669"/>
    <property type="project" value="InterPro"/>
</dbReference>
<accession>A0A098LJS8</accession>
<keyword evidence="3" id="KW-1185">Reference proteome</keyword>
<dbReference type="eggNOG" id="ENOG5033BQQ">
    <property type="taxonomic scope" value="Bacteria"/>
</dbReference>
<dbReference type="RefSeq" id="WP_197060112.1">
    <property type="nucleotide sequence ID" value="NZ_BBLT01000007.1"/>
</dbReference>
<name>A0A098LJS8_9BACT</name>
<evidence type="ECO:0000259" key="1">
    <source>
        <dbReference type="Pfam" id="PF08845"/>
    </source>
</evidence>
<gene>
    <name evidence="2" type="ORF">MYP_3577</name>
</gene>
<proteinExistence type="predicted"/>
<reference evidence="2 3" key="1">
    <citation type="submission" date="2014-09" db="EMBL/GenBank/DDBJ databases">
        <title>Sporocytophaga myxococcoides PG-01 genome sequencing.</title>
        <authorList>
            <person name="Liu L."/>
            <person name="Gao P.J."/>
            <person name="Chen G.J."/>
            <person name="Wang L.S."/>
        </authorList>
    </citation>
    <scope>NUCLEOTIDE SEQUENCE [LARGE SCALE GENOMIC DNA]</scope>
    <source>
        <strain evidence="2 3">PG-01</strain>
    </source>
</reference>
<dbReference type="Pfam" id="PF08845">
    <property type="entry name" value="SymE_toxin"/>
    <property type="match status" value="1"/>
</dbReference>